<dbReference type="KEGG" id="vg:11541275"/>
<name>G9FGX2_9CAUD</name>
<keyword evidence="2" id="KW-1185">Reference proteome</keyword>
<evidence type="ECO:0000313" key="1">
    <source>
        <dbReference type="EMBL" id="AEV51883.1"/>
    </source>
</evidence>
<dbReference type="RefSeq" id="YP_005087073.1">
    <property type="nucleotide sequence ID" value="NC_016652.1"/>
</dbReference>
<reference evidence="1 2" key="1">
    <citation type="submission" date="2011-06" db="EMBL/GenBank/DDBJ databases">
        <title>Two lysogenic phages can combine to generate a single lytic phage.</title>
        <authorList>
            <person name="Petrovski S."/>
        </authorList>
    </citation>
    <scope>NUCLEOTIDE SEQUENCE [LARGE SCALE GENOMIC DNA]</scope>
</reference>
<dbReference type="GeneID" id="11541275"/>
<dbReference type="OrthoDB" id="31859at10239"/>
<protein>
    <submittedName>
        <fullName evidence="1">Uncharacterized protein</fullName>
    </submittedName>
</protein>
<dbReference type="Proteomes" id="UP000005427">
    <property type="component" value="Segment"/>
</dbReference>
<proteinExistence type="predicted"/>
<evidence type="ECO:0000313" key="2">
    <source>
        <dbReference type="Proteomes" id="UP000005427"/>
    </source>
</evidence>
<sequence length="294" mass="30717">MAGKISFPGVGLIKKVSAGGMVVKKVSSGGAVLWTSSPPRQGVLKSGTQQLSQNSYEKVTGFKIDPAFPETDIAAAVAANGLLVGGRSAFVAEGTMATSSSANQNRGVQIRGSGTVLGTTDGTSATDSRTVKVVVPDSTDVLLELYASAGSSISSYRVVAADTTKLSYRTGGYYEQLTAVTFSRDQITEATLTPNAATEWPRVPGSGIFLEAGTYELIWNLYSTGWGVYWTVGCRVGASENGVIAGASSSNVWNRVTQTITVPSAQYVMPTVKTTNSNDLTLDAGRLNLFISKV</sequence>
<dbReference type="EMBL" id="JN116823">
    <property type="protein sequence ID" value="AEV51883.1"/>
    <property type="molecule type" value="Genomic_DNA"/>
</dbReference>
<organism evidence="1 2">
    <name type="scientific">Rhodococcus phage REQ2</name>
    <dbReference type="NCBI Taxonomy" id="1109713"/>
    <lineage>
        <taxon>Viruses</taxon>
        <taxon>Duplodnaviria</taxon>
        <taxon>Heunggongvirae</taxon>
        <taxon>Uroviricota</taxon>
        <taxon>Caudoviricetes</taxon>
        <taxon>Caudoviricetes incertae sedis</taxon>
        <taxon>Melbournevirus</taxon>
        <taxon>Melbournevirus REQ2</taxon>
    </lineage>
</organism>
<accession>G9FGX2</accession>